<evidence type="ECO:0000313" key="3">
    <source>
        <dbReference type="Proteomes" id="UP001444625"/>
    </source>
</evidence>
<proteinExistence type="predicted"/>
<feature type="transmembrane region" description="Helical" evidence="1">
    <location>
        <begin position="98"/>
        <end position="119"/>
    </location>
</feature>
<gene>
    <name evidence="2" type="ORF">ABC228_11755</name>
</gene>
<feature type="transmembrane region" description="Helical" evidence="1">
    <location>
        <begin position="250"/>
        <end position="269"/>
    </location>
</feature>
<dbReference type="Proteomes" id="UP001444625">
    <property type="component" value="Unassembled WGS sequence"/>
</dbReference>
<protein>
    <submittedName>
        <fullName evidence="2">Uncharacterized protein</fullName>
    </submittedName>
</protein>
<name>A0ABU9XHY8_9BACI</name>
<evidence type="ECO:0000313" key="2">
    <source>
        <dbReference type="EMBL" id="MEN2767867.1"/>
    </source>
</evidence>
<keyword evidence="1" id="KW-1133">Transmembrane helix</keyword>
<dbReference type="EMBL" id="JBDIML010000003">
    <property type="protein sequence ID" value="MEN2767867.1"/>
    <property type="molecule type" value="Genomic_DNA"/>
</dbReference>
<sequence length="305" mass="35798">MKIVKRCSMGMNILAILRNDKEKKVVIVMPNYIPYLILTIVSIIILIFVIFSKRQFGLIVLFLGFSGLVYVAEFLVMVIGNCYVYYPNILSVQYYNNILGAIVSNLFVIPVLGLVAAVYQLRLRWLVLFVGTLVGIEWLFEWLAIYHTNWWRKGYTFVFVLLFFMVTKFWVRAIQSGAKWSQFLMLWMQAWGGASTVMYIMSITFIRYYEFGVFENIYRDNIFISAIMGLLKGLIFTVAVIIIRKPHWRFLAPILVFGIDMPLYYFGILVVEIPFWIYTIVYFVLATLLLWWTQYAYSIIAKMAR</sequence>
<evidence type="ECO:0000256" key="1">
    <source>
        <dbReference type="SAM" id="Phobius"/>
    </source>
</evidence>
<feature type="transmembrane region" description="Helical" evidence="1">
    <location>
        <begin position="154"/>
        <end position="171"/>
    </location>
</feature>
<accession>A0ABU9XHY8</accession>
<feature type="transmembrane region" description="Helical" evidence="1">
    <location>
        <begin position="32"/>
        <end position="51"/>
    </location>
</feature>
<reference evidence="2 3" key="1">
    <citation type="submission" date="2024-05" db="EMBL/GenBank/DDBJ databases">
        <authorList>
            <person name="Haq I."/>
            <person name="Ullah Z."/>
            <person name="Ahmad R."/>
            <person name="Li M."/>
            <person name="Tong Y."/>
        </authorList>
    </citation>
    <scope>NUCLEOTIDE SEQUENCE [LARGE SCALE GENOMIC DNA]</scope>
    <source>
        <strain evidence="2 3">16A2E</strain>
    </source>
</reference>
<feature type="transmembrane region" description="Helical" evidence="1">
    <location>
        <begin position="58"/>
        <end position="86"/>
    </location>
</feature>
<keyword evidence="3" id="KW-1185">Reference proteome</keyword>
<feature type="transmembrane region" description="Helical" evidence="1">
    <location>
        <begin position="126"/>
        <end position="148"/>
    </location>
</feature>
<organism evidence="2 3">
    <name type="scientific">Ornithinibacillus xuwenensis</name>
    <dbReference type="NCBI Taxonomy" id="3144668"/>
    <lineage>
        <taxon>Bacteria</taxon>
        <taxon>Bacillati</taxon>
        <taxon>Bacillota</taxon>
        <taxon>Bacilli</taxon>
        <taxon>Bacillales</taxon>
        <taxon>Bacillaceae</taxon>
        <taxon>Ornithinibacillus</taxon>
    </lineage>
</organism>
<dbReference type="RefSeq" id="WP_345825333.1">
    <property type="nucleotide sequence ID" value="NZ_JBDIML010000003.1"/>
</dbReference>
<feature type="transmembrane region" description="Helical" evidence="1">
    <location>
        <begin position="275"/>
        <end position="297"/>
    </location>
</feature>
<comment type="caution">
    <text evidence="2">The sequence shown here is derived from an EMBL/GenBank/DDBJ whole genome shotgun (WGS) entry which is preliminary data.</text>
</comment>
<keyword evidence="1" id="KW-0812">Transmembrane</keyword>
<feature type="transmembrane region" description="Helical" evidence="1">
    <location>
        <begin position="221"/>
        <end position="243"/>
    </location>
</feature>
<keyword evidence="1" id="KW-0472">Membrane</keyword>
<feature type="transmembrane region" description="Helical" evidence="1">
    <location>
        <begin position="183"/>
        <end position="209"/>
    </location>
</feature>